<dbReference type="PROSITE" id="PS50158">
    <property type="entry name" value="ZF_CCHC"/>
    <property type="match status" value="2"/>
</dbReference>
<dbReference type="KEGG" id="bim:112213193"/>
<name>A0A6P6FDC1_BOMIM</name>
<keyword evidence="4" id="KW-1185">Reference proteome</keyword>
<dbReference type="GeneID" id="112213193"/>
<dbReference type="SUPFAM" id="SSF57756">
    <property type="entry name" value="Retrovirus zinc finger-like domains"/>
    <property type="match status" value="1"/>
</dbReference>
<dbReference type="RefSeq" id="XP_024224852.1">
    <property type="nucleotide sequence ID" value="XM_024369084.1"/>
</dbReference>
<evidence type="ECO:0000256" key="2">
    <source>
        <dbReference type="SAM" id="MobiDB-lite"/>
    </source>
</evidence>
<proteinExistence type="predicted"/>
<keyword evidence="1" id="KW-0862">Zinc</keyword>
<dbReference type="InterPro" id="IPR036875">
    <property type="entry name" value="Znf_CCHC_sf"/>
</dbReference>
<feature type="compositionally biased region" description="Polar residues" evidence="2">
    <location>
        <begin position="107"/>
        <end position="124"/>
    </location>
</feature>
<gene>
    <name evidence="5" type="primary">LOC112213193</name>
</gene>
<evidence type="ECO:0000313" key="5">
    <source>
        <dbReference type="RefSeq" id="XP_024224852.1"/>
    </source>
</evidence>
<dbReference type="Pfam" id="PF00098">
    <property type="entry name" value="zf-CCHC"/>
    <property type="match status" value="2"/>
</dbReference>
<feature type="domain" description="CCHC-type" evidence="3">
    <location>
        <begin position="35"/>
        <end position="50"/>
    </location>
</feature>
<organism evidence="4 5">
    <name type="scientific">Bombus impatiens</name>
    <name type="common">Bumblebee</name>
    <dbReference type="NCBI Taxonomy" id="132113"/>
    <lineage>
        <taxon>Eukaryota</taxon>
        <taxon>Metazoa</taxon>
        <taxon>Ecdysozoa</taxon>
        <taxon>Arthropoda</taxon>
        <taxon>Hexapoda</taxon>
        <taxon>Insecta</taxon>
        <taxon>Pterygota</taxon>
        <taxon>Neoptera</taxon>
        <taxon>Endopterygota</taxon>
        <taxon>Hymenoptera</taxon>
        <taxon>Apocrita</taxon>
        <taxon>Aculeata</taxon>
        <taxon>Apoidea</taxon>
        <taxon>Anthophila</taxon>
        <taxon>Apidae</taxon>
        <taxon>Bombus</taxon>
        <taxon>Pyrobombus</taxon>
    </lineage>
</organism>
<evidence type="ECO:0000259" key="3">
    <source>
        <dbReference type="PROSITE" id="PS50158"/>
    </source>
</evidence>
<dbReference type="GO" id="GO:0008270">
    <property type="term" value="F:zinc ion binding"/>
    <property type="evidence" value="ECO:0007669"/>
    <property type="project" value="UniProtKB-KW"/>
</dbReference>
<dbReference type="AlphaFoldDB" id="A0A6P6FDC1"/>
<keyword evidence="1" id="KW-0863">Zinc-finger</keyword>
<dbReference type="GO" id="GO:0003676">
    <property type="term" value="F:nucleic acid binding"/>
    <property type="evidence" value="ECO:0007669"/>
    <property type="project" value="InterPro"/>
</dbReference>
<reference evidence="5" key="1">
    <citation type="submission" date="2025-08" db="UniProtKB">
        <authorList>
            <consortium name="RefSeq"/>
        </authorList>
    </citation>
    <scope>IDENTIFICATION</scope>
</reference>
<protein>
    <submittedName>
        <fullName evidence="5">Uncharacterized protein LOC112213193</fullName>
    </submittedName>
</protein>
<feature type="domain" description="CCHC-type" evidence="3">
    <location>
        <begin position="58"/>
        <end position="71"/>
    </location>
</feature>
<accession>A0A6P6FDC1</accession>
<dbReference type="Gene3D" id="4.10.60.10">
    <property type="entry name" value="Zinc finger, CCHC-type"/>
    <property type="match status" value="1"/>
</dbReference>
<dbReference type="InterPro" id="IPR001878">
    <property type="entry name" value="Znf_CCHC"/>
</dbReference>
<sequence>MRRYTRPSSLAAFRDGWSRFPDSRCMENPGRPLQCYKCLEIGHVSKTCTSKEDKGHLCYRCGKPGHQAKACTAGSLLCEALEAPSVHRMGGPACPRPPKKGTKGATRGSTAASDNEKGSPSQGEPTPVNKEAGTEEAIEVTTLRD</sequence>
<evidence type="ECO:0000256" key="1">
    <source>
        <dbReference type="PROSITE-ProRule" id="PRU00047"/>
    </source>
</evidence>
<dbReference type="Proteomes" id="UP000515180">
    <property type="component" value="Unplaced"/>
</dbReference>
<dbReference type="OrthoDB" id="7615112at2759"/>
<keyword evidence="1" id="KW-0479">Metal-binding</keyword>
<evidence type="ECO:0000313" key="4">
    <source>
        <dbReference type="Proteomes" id="UP000515180"/>
    </source>
</evidence>
<dbReference type="SMART" id="SM00343">
    <property type="entry name" value="ZnF_C2HC"/>
    <property type="match status" value="2"/>
</dbReference>
<feature type="region of interest" description="Disordered" evidence="2">
    <location>
        <begin position="86"/>
        <end position="145"/>
    </location>
</feature>